<keyword evidence="9" id="KW-1185">Reference proteome</keyword>
<dbReference type="InterPro" id="IPR013189">
    <property type="entry name" value="Glyco_hydro_32_C"/>
</dbReference>
<dbReference type="Proteomes" id="UP001236569">
    <property type="component" value="Unassembled WGS sequence"/>
</dbReference>
<sequence length="527" mass="60308">MSVKAIVTYLSLGILPIFSVEAQQATVPQSKYDESHRLQYHFSPPKGWMNDPNGMVYYQGEYHLFYQHYPNKSIWGPMHWGHAISTNLTHWKNLPIGLYPDSLGYIFSGSAVVDWKNTSGFGKNNKPPLVAMFTYHNMVAEKAGAIDYQTQGIAYSNDNGRTWTKYDQNPVIKNPNIRDFRDPKLSWDEQHQQWVVTLAVQDHAEIWTSKNLKDWQFASSFGKQWGNHGGVWECPDLFQLSTPEGKKWVLIININPGAPNGGSGAQYFIGDFDGKNFILDEDVKTYVQHEKGLWMDYGRDNYAGVTWSDIPQKDGRRILIGWMSNWQYAQKVPTENWRSAATLPRVLSLQKTTQGYRLISEPVKELKGLRVPQKSFVLSQTKTLTTESWTPKLNFKPTLSELEIEFEKPRSGKVSLVFSNTKGEKYSIGYDSQSNQFFSDRSQAGDHSFSKEFFEKVDIAPRFTESNTVKLHLFVDVASAELFADNGKTVMTDIFFPSENFSQFSIQSTEVGLKVKNLKIWALKKSW</sequence>
<comment type="caution">
    <text evidence="8">The sequence shown here is derived from an EMBL/GenBank/DDBJ whole genome shotgun (WGS) entry which is preliminary data.</text>
</comment>
<dbReference type="InterPro" id="IPR013148">
    <property type="entry name" value="Glyco_hydro_32_N"/>
</dbReference>
<dbReference type="Pfam" id="PF00251">
    <property type="entry name" value="Glyco_hydro_32N"/>
    <property type="match status" value="1"/>
</dbReference>
<organism evidence="8 9">
    <name type="scientific">Flectobacillus longus</name>
    <dbReference type="NCBI Taxonomy" id="2984207"/>
    <lineage>
        <taxon>Bacteria</taxon>
        <taxon>Pseudomonadati</taxon>
        <taxon>Bacteroidota</taxon>
        <taxon>Cytophagia</taxon>
        <taxon>Cytophagales</taxon>
        <taxon>Flectobacillaceae</taxon>
        <taxon>Flectobacillus</taxon>
    </lineage>
</organism>
<dbReference type="PANTHER" id="PTHR42800:SF1">
    <property type="entry name" value="EXOINULINASE INUD (AFU_ORTHOLOGUE AFUA_5G00480)"/>
    <property type="match status" value="1"/>
</dbReference>
<dbReference type="GO" id="GO:0016787">
    <property type="term" value="F:hydrolase activity"/>
    <property type="evidence" value="ECO:0007669"/>
    <property type="project" value="UniProtKB-KW"/>
</dbReference>
<evidence type="ECO:0000256" key="2">
    <source>
        <dbReference type="ARBA" id="ARBA00022801"/>
    </source>
</evidence>
<gene>
    <name evidence="8" type="ORF">QM480_11615</name>
</gene>
<evidence type="ECO:0000259" key="6">
    <source>
        <dbReference type="Pfam" id="PF00251"/>
    </source>
</evidence>
<feature type="domain" description="Glycosyl hydrolase family 32 N-terminal" evidence="6">
    <location>
        <begin position="41"/>
        <end position="362"/>
    </location>
</feature>
<evidence type="ECO:0000313" key="8">
    <source>
        <dbReference type="EMBL" id="MDI9864976.1"/>
    </source>
</evidence>
<name>A0ABT6YNA9_9BACT</name>
<evidence type="ECO:0000259" key="7">
    <source>
        <dbReference type="Pfam" id="PF08244"/>
    </source>
</evidence>
<comment type="similarity">
    <text evidence="1 4">Belongs to the glycosyl hydrolase 32 family.</text>
</comment>
<feature type="domain" description="Glycosyl hydrolase family 32 C-terminal" evidence="7">
    <location>
        <begin position="366"/>
        <end position="521"/>
    </location>
</feature>
<evidence type="ECO:0000256" key="5">
    <source>
        <dbReference type="SAM" id="SignalP"/>
    </source>
</evidence>
<evidence type="ECO:0000313" key="9">
    <source>
        <dbReference type="Proteomes" id="UP001236569"/>
    </source>
</evidence>
<reference evidence="8 9" key="1">
    <citation type="submission" date="2023-05" db="EMBL/GenBank/DDBJ databases">
        <title>Novel species of genus Flectobacillus isolated from stream in China.</title>
        <authorList>
            <person name="Lu H."/>
        </authorList>
    </citation>
    <scope>NUCLEOTIDE SEQUENCE [LARGE SCALE GENOMIC DNA]</scope>
    <source>
        <strain evidence="8 9">DC10W</strain>
    </source>
</reference>
<evidence type="ECO:0000256" key="4">
    <source>
        <dbReference type="RuleBase" id="RU362110"/>
    </source>
</evidence>
<evidence type="ECO:0000256" key="3">
    <source>
        <dbReference type="ARBA" id="ARBA00023295"/>
    </source>
</evidence>
<dbReference type="InterPro" id="IPR001362">
    <property type="entry name" value="Glyco_hydro_32"/>
</dbReference>
<keyword evidence="2 4" id="KW-0378">Hydrolase</keyword>
<keyword evidence="3 4" id="KW-0326">Glycosidase</keyword>
<dbReference type="Gene3D" id="2.60.120.560">
    <property type="entry name" value="Exo-inulinase, domain 1"/>
    <property type="match status" value="1"/>
</dbReference>
<dbReference type="Gene3D" id="2.115.10.20">
    <property type="entry name" value="Glycosyl hydrolase domain, family 43"/>
    <property type="match status" value="1"/>
</dbReference>
<dbReference type="PROSITE" id="PS00609">
    <property type="entry name" value="GLYCOSYL_HYDROL_F32"/>
    <property type="match status" value="1"/>
</dbReference>
<accession>A0ABT6YNA9</accession>
<dbReference type="InterPro" id="IPR018053">
    <property type="entry name" value="Glyco_hydro_32_AS"/>
</dbReference>
<dbReference type="InterPro" id="IPR023296">
    <property type="entry name" value="Glyco_hydro_beta-prop_sf"/>
</dbReference>
<protein>
    <submittedName>
        <fullName evidence="8">Glycoside hydrolase family 32 protein</fullName>
    </submittedName>
</protein>
<evidence type="ECO:0000256" key="1">
    <source>
        <dbReference type="ARBA" id="ARBA00009902"/>
    </source>
</evidence>
<dbReference type="SUPFAM" id="SSF49899">
    <property type="entry name" value="Concanavalin A-like lectins/glucanases"/>
    <property type="match status" value="1"/>
</dbReference>
<feature type="signal peptide" evidence="5">
    <location>
        <begin position="1"/>
        <end position="22"/>
    </location>
</feature>
<dbReference type="SUPFAM" id="SSF75005">
    <property type="entry name" value="Arabinanase/levansucrase/invertase"/>
    <property type="match status" value="1"/>
</dbReference>
<dbReference type="SMART" id="SM00640">
    <property type="entry name" value="Glyco_32"/>
    <property type="match status" value="1"/>
</dbReference>
<dbReference type="RefSeq" id="WP_283370061.1">
    <property type="nucleotide sequence ID" value="NZ_JASHID010000007.1"/>
</dbReference>
<dbReference type="PANTHER" id="PTHR42800">
    <property type="entry name" value="EXOINULINASE INUD (AFU_ORTHOLOGUE AFUA_5G00480)"/>
    <property type="match status" value="1"/>
</dbReference>
<dbReference type="EMBL" id="JASHID010000007">
    <property type="protein sequence ID" value="MDI9864976.1"/>
    <property type="molecule type" value="Genomic_DNA"/>
</dbReference>
<dbReference type="InterPro" id="IPR013320">
    <property type="entry name" value="ConA-like_dom_sf"/>
</dbReference>
<dbReference type="CDD" id="cd18622">
    <property type="entry name" value="GH32_Inu-like"/>
    <property type="match status" value="1"/>
</dbReference>
<feature type="chain" id="PRO_5046665612" evidence="5">
    <location>
        <begin position="23"/>
        <end position="527"/>
    </location>
</feature>
<proteinExistence type="inferred from homology"/>
<dbReference type="Pfam" id="PF08244">
    <property type="entry name" value="Glyco_hydro_32C"/>
    <property type="match status" value="1"/>
</dbReference>
<keyword evidence="5" id="KW-0732">Signal</keyword>